<feature type="domain" description="DUF4296" evidence="2">
    <location>
        <begin position="23"/>
        <end position="102"/>
    </location>
</feature>
<dbReference type="OrthoDB" id="678784at2"/>
<dbReference type="RefSeq" id="WP_111898682.1">
    <property type="nucleotide sequence ID" value="NZ_CP033459.1"/>
</dbReference>
<gene>
    <name evidence="3" type="ORF">C7Y71_000445</name>
</gene>
<dbReference type="AlphaFoldDB" id="A0A5P8E3T5"/>
<sequence>MRWLLFITGTLFVFLSVSCSDRPDGVPKSKEMVEVLLDYHIADAMAMQKGDNTAFSQQIYTDAALKKHGLTREQFHQSLQYYERHTTKLLAIYQHVEMRLAELAPGANVGAVTTDSAENIWNGKPSYVLMSNQKNRLTFEMAPPKSVKPGCRLEWNFNVQWLYREGNRTADVLLVLVYEGDSVVTQYQQLFGSGKQKVSVYVGDKPLKSIKGLIYQDARWSAKPKILYLSSVALYIRNEGVAKQKNTIAMPQEPQSLRVHRNDSAAHDSGTTRIPGNSPATPPSAPPATAPDFVNNSGTVSKRALELLDSAEKKDGRDQPHFK</sequence>
<proteinExistence type="predicted"/>
<keyword evidence="4" id="KW-1185">Reference proteome</keyword>
<evidence type="ECO:0000313" key="3">
    <source>
        <dbReference type="EMBL" id="QFQ11621.1"/>
    </source>
</evidence>
<organism evidence="3 4">
    <name type="scientific">Pseudoprevotella muciniphila</name>
    <dbReference type="NCBI Taxonomy" id="2133944"/>
    <lineage>
        <taxon>Bacteria</taxon>
        <taxon>Pseudomonadati</taxon>
        <taxon>Bacteroidota</taxon>
        <taxon>Bacteroidia</taxon>
        <taxon>Bacteroidales</taxon>
        <taxon>Prevotellaceae</taxon>
        <taxon>Pseudoprevotella</taxon>
    </lineage>
</organism>
<name>A0A5P8E3T5_9BACT</name>
<dbReference type="EMBL" id="CP033459">
    <property type="protein sequence ID" value="QFQ11621.1"/>
    <property type="molecule type" value="Genomic_DNA"/>
</dbReference>
<dbReference type="Proteomes" id="UP000249375">
    <property type="component" value="Chromosome"/>
</dbReference>
<protein>
    <submittedName>
        <fullName evidence="3">DUF4296 domain-containing protein</fullName>
    </submittedName>
</protein>
<feature type="region of interest" description="Disordered" evidence="1">
    <location>
        <begin position="251"/>
        <end position="323"/>
    </location>
</feature>
<feature type="compositionally biased region" description="Basic and acidic residues" evidence="1">
    <location>
        <begin position="303"/>
        <end position="323"/>
    </location>
</feature>
<dbReference type="Pfam" id="PF14129">
    <property type="entry name" value="DUF4296"/>
    <property type="match status" value="1"/>
</dbReference>
<dbReference type="InterPro" id="IPR025381">
    <property type="entry name" value="DUF4296"/>
</dbReference>
<evidence type="ECO:0000259" key="2">
    <source>
        <dbReference type="Pfam" id="PF14129"/>
    </source>
</evidence>
<feature type="compositionally biased region" description="Pro residues" evidence="1">
    <location>
        <begin position="280"/>
        <end position="289"/>
    </location>
</feature>
<dbReference type="KEGG" id="alq:C7Y71_000445"/>
<evidence type="ECO:0000313" key="4">
    <source>
        <dbReference type="Proteomes" id="UP000249375"/>
    </source>
</evidence>
<dbReference type="PROSITE" id="PS51257">
    <property type="entry name" value="PROKAR_LIPOPROTEIN"/>
    <property type="match status" value="1"/>
</dbReference>
<reference evidence="3 4" key="1">
    <citation type="submission" date="2018-11" db="EMBL/GenBank/DDBJ databases">
        <authorList>
            <person name="Na S.W."/>
            <person name="Baik M."/>
        </authorList>
    </citation>
    <scope>NUCLEOTIDE SEQUENCE [LARGE SCALE GENOMIC DNA]</scope>
    <source>
        <strain evidence="3 4">E39</strain>
    </source>
</reference>
<evidence type="ECO:0000256" key="1">
    <source>
        <dbReference type="SAM" id="MobiDB-lite"/>
    </source>
</evidence>
<accession>A0A5P8E3T5</accession>